<reference evidence="2" key="1">
    <citation type="submission" date="2020-03" db="EMBL/GenBank/DDBJ databases">
        <title>The deep terrestrial virosphere.</title>
        <authorList>
            <person name="Holmfeldt K."/>
            <person name="Nilsson E."/>
            <person name="Simone D."/>
            <person name="Lopez-Fernandez M."/>
            <person name="Wu X."/>
            <person name="de Brujin I."/>
            <person name="Lundin D."/>
            <person name="Andersson A."/>
            <person name="Bertilsson S."/>
            <person name="Dopson M."/>
        </authorList>
    </citation>
    <scope>NUCLEOTIDE SEQUENCE</scope>
    <source>
        <strain evidence="1">MM171A01279</strain>
        <strain evidence="2">MM171B01053</strain>
    </source>
</reference>
<evidence type="ECO:0000313" key="2">
    <source>
        <dbReference type="EMBL" id="QJB02831.1"/>
    </source>
</evidence>
<organism evidence="2">
    <name type="scientific">viral metagenome</name>
    <dbReference type="NCBI Taxonomy" id="1070528"/>
    <lineage>
        <taxon>unclassified sequences</taxon>
        <taxon>metagenomes</taxon>
        <taxon>organismal metagenomes</taxon>
    </lineage>
</organism>
<dbReference type="EMBL" id="MT143632">
    <property type="protein sequence ID" value="QJA99158.1"/>
    <property type="molecule type" value="Genomic_DNA"/>
</dbReference>
<proteinExistence type="predicted"/>
<gene>
    <name evidence="1" type="ORF">MM171A01279_0002</name>
    <name evidence="2" type="ORF">MM171B01053_0001</name>
</gene>
<dbReference type="AlphaFoldDB" id="A0A6M3M4P4"/>
<sequence length="134" mass="14849">MPTNINPREEVWSIAAYRIYQKIYKLSATIGNQHNNLYIRFKIKSGGIPKMVQKGLMNGTTDVDTFYPLGMVDDVLEKIGLPKTRPIFNAVSPQNIIGRKLGVPAPGELIEKMLNDIDTKLPSGAGLPKPPGFR</sequence>
<accession>A0A6M3M4P4</accession>
<name>A0A6M3M4P4_9ZZZZ</name>
<protein>
    <submittedName>
        <fullName evidence="2">Uncharacterized protein</fullName>
    </submittedName>
</protein>
<dbReference type="EMBL" id="MT143810">
    <property type="protein sequence ID" value="QJB02831.1"/>
    <property type="molecule type" value="Genomic_DNA"/>
</dbReference>
<evidence type="ECO:0000313" key="1">
    <source>
        <dbReference type="EMBL" id="QJA99158.1"/>
    </source>
</evidence>